<proteinExistence type="predicted"/>
<evidence type="ECO:0000313" key="2">
    <source>
        <dbReference type="EMBL" id="KAL1861685.1"/>
    </source>
</evidence>
<dbReference type="PANTHER" id="PTHR24148">
    <property type="entry name" value="ANKYRIN REPEAT DOMAIN-CONTAINING PROTEIN 39 HOMOLOG-RELATED"/>
    <property type="match status" value="1"/>
</dbReference>
<organism evidence="2 3">
    <name type="scientific">Phialemonium thermophilum</name>
    <dbReference type="NCBI Taxonomy" id="223376"/>
    <lineage>
        <taxon>Eukaryota</taxon>
        <taxon>Fungi</taxon>
        <taxon>Dikarya</taxon>
        <taxon>Ascomycota</taxon>
        <taxon>Pezizomycotina</taxon>
        <taxon>Sordariomycetes</taxon>
        <taxon>Sordariomycetidae</taxon>
        <taxon>Cephalothecales</taxon>
        <taxon>Cephalothecaceae</taxon>
        <taxon>Phialemonium</taxon>
    </lineage>
</organism>
<comment type="caution">
    <text evidence="2">The sequence shown here is derived from an EMBL/GenBank/DDBJ whole genome shotgun (WGS) entry which is preliminary data.</text>
</comment>
<reference evidence="2 3" key="1">
    <citation type="journal article" date="2024" name="Commun. Biol.">
        <title>Comparative genomic analysis of thermophilic fungi reveals convergent evolutionary adaptations and gene losses.</title>
        <authorList>
            <person name="Steindorff A.S."/>
            <person name="Aguilar-Pontes M.V."/>
            <person name="Robinson A.J."/>
            <person name="Andreopoulos B."/>
            <person name="LaButti K."/>
            <person name="Kuo A."/>
            <person name="Mondo S."/>
            <person name="Riley R."/>
            <person name="Otillar R."/>
            <person name="Haridas S."/>
            <person name="Lipzen A."/>
            <person name="Grimwood J."/>
            <person name="Schmutz J."/>
            <person name="Clum A."/>
            <person name="Reid I.D."/>
            <person name="Moisan M.C."/>
            <person name="Butler G."/>
            <person name="Nguyen T.T.M."/>
            <person name="Dewar K."/>
            <person name="Conant G."/>
            <person name="Drula E."/>
            <person name="Henrissat B."/>
            <person name="Hansel C."/>
            <person name="Singer S."/>
            <person name="Hutchinson M.I."/>
            <person name="de Vries R.P."/>
            <person name="Natvig D.O."/>
            <person name="Powell A.J."/>
            <person name="Tsang A."/>
            <person name="Grigoriev I.V."/>
        </authorList>
    </citation>
    <scope>NUCLEOTIDE SEQUENCE [LARGE SCALE GENOMIC DNA]</scope>
    <source>
        <strain evidence="2 3">ATCC 24622</strain>
    </source>
</reference>
<dbReference type="PANTHER" id="PTHR24148:SF82">
    <property type="entry name" value="HETEROKARYON INCOMPATIBILITY DOMAIN-CONTAINING PROTEIN"/>
    <property type="match status" value="1"/>
</dbReference>
<name>A0ABR3WH32_9PEZI</name>
<dbReference type="EMBL" id="JAZHXJ010000411">
    <property type="protein sequence ID" value="KAL1861685.1"/>
    <property type="molecule type" value="Genomic_DNA"/>
</dbReference>
<keyword evidence="3" id="KW-1185">Reference proteome</keyword>
<evidence type="ECO:0000259" key="1">
    <source>
        <dbReference type="Pfam" id="PF06985"/>
    </source>
</evidence>
<feature type="domain" description="Heterokaryon incompatibility" evidence="1">
    <location>
        <begin position="39"/>
        <end position="213"/>
    </location>
</feature>
<dbReference type="Proteomes" id="UP001586593">
    <property type="component" value="Unassembled WGS sequence"/>
</dbReference>
<protein>
    <recommendedName>
        <fullName evidence="1">Heterokaryon incompatibility domain-containing protein</fullName>
    </recommendedName>
</protein>
<dbReference type="Pfam" id="PF06985">
    <property type="entry name" value="HET"/>
    <property type="match status" value="1"/>
</dbReference>
<accession>A0ABR3WH32</accession>
<dbReference type="InterPro" id="IPR052895">
    <property type="entry name" value="HetReg/Transcr_Mod"/>
</dbReference>
<sequence length="653" mass="72485">MFMHEPTDSVSWAHPDPDFDHSRIPYPPTLPPPGFSPEYEALSYVWGSPDSPEIALVRNVATMANGRPETIALTGKSFLPLFITRNLAGALRHLRRSDKARTLWIDAICINQEDKGERNHQVLRVTSVYTLAKRVIVWLGPEADSSGLAMSTLQYLGRQIEVSSDTLRFAAPDATEPAWHRTEVSLPYSSAVWAAILALFERAYFDRVWVAQEVILANPEAVVLCGHDESSWHTFSRAIVCLVTKQDVSPDLRRRLERARTLTWAPLDISLFFVLHLMRTRLCSDPRDKVYAALGITPPGFARLIKPNYQLPIAEVYKNAFLAALEHSKRLVLLQDCELQARSVVGLPTWVPDWSVPRQSHLLSAFAFASGMSRSHHKFIAPDTLAVLGRRVATLRHASGAGPETPEEVVSHVRAWEPSGLFTDSYAAGGSLLDAFLSALRVGYVYERFPLGSASHLAEWREFYTNKFRVAVGATDKEEVAHDKESYWTTVFAKYRSFITTDQGHVGLGPTGALPGDIACSILGCNTNIILREAPDGRYSVVGECYIEGLDDAVGILGPLPEGWTKVAGKDSDGYTVHNFKNQSTGVITSEDPRVPPLLPPWRALERERDPGCPAVWACFENTTSGEVIDTDPRMLPDALEQRGVKLETFKLC</sequence>
<gene>
    <name evidence="2" type="ORF">VTK73DRAFT_6970</name>
</gene>
<evidence type="ECO:0000313" key="3">
    <source>
        <dbReference type="Proteomes" id="UP001586593"/>
    </source>
</evidence>
<dbReference type="InterPro" id="IPR010730">
    <property type="entry name" value="HET"/>
</dbReference>